<comment type="subcellular location">
    <subcellularLocation>
        <location evidence="1">Membrane</location>
        <topology evidence="1">Multi-pass membrane protein</topology>
    </subcellularLocation>
</comment>
<evidence type="ECO:0000256" key="9">
    <source>
        <dbReference type="SAM" id="Phobius"/>
    </source>
</evidence>
<name>A0A6A5EK47_PERFL</name>
<organism evidence="13 14">
    <name type="scientific">Perca fluviatilis</name>
    <name type="common">European perch</name>
    <dbReference type="NCBI Taxonomy" id="8168"/>
    <lineage>
        <taxon>Eukaryota</taxon>
        <taxon>Metazoa</taxon>
        <taxon>Chordata</taxon>
        <taxon>Craniata</taxon>
        <taxon>Vertebrata</taxon>
        <taxon>Euteleostomi</taxon>
        <taxon>Actinopterygii</taxon>
        <taxon>Neopterygii</taxon>
        <taxon>Teleostei</taxon>
        <taxon>Neoteleostei</taxon>
        <taxon>Acanthomorphata</taxon>
        <taxon>Eupercaria</taxon>
        <taxon>Perciformes</taxon>
        <taxon>Percoidei</taxon>
        <taxon>Percidae</taxon>
        <taxon>Percinae</taxon>
        <taxon>Perca</taxon>
    </lineage>
</organism>
<dbReference type="PRINTS" id="PR00249">
    <property type="entry name" value="GPCRSECRETIN"/>
</dbReference>
<comment type="similarity">
    <text evidence="2">Belongs to the G-protein coupled receptor 2 family. Adhesion G-protein coupled receptor (ADGR) subfamily.</text>
</comment>
<evidence type="ECO:0000256" key="2">
    <source>
        <dbReference type="ARBA" id="ARBA00007343"/>
    </source>
</evidence>
<feature type="transmembrane region" description="Helical" evidence="9">
    <location>
        <begin position="803"/>
        <end position="825"/>
    </location>
</feature>
<evidence type="ECO:0000256" key="4">
    <source>
        <dbReference type="ARBA" id="ARBA00022989"/>
    </source>
</evidence>
<dbReference type="InterPro" id="IPR013783">
    <property type="entry name" value="Ig-like_fold"/>
</dbReference>
<dbReference type="GO" id="GO:0016020">
    <property type="term" value="C:membrane"/>
    <property type="evidence" value="ECO:0007669"/>
    <property type="project" value="UniProtKB-SubCell"/>
</dbReference>
<evidence type="ECO:0000313" key="13">
    <source>
        <dbReference type="EMBL" id="KAF1376294.1"/>
    </source>
</evidence>
<dbReference type="Gene3D" id="1.20.1070.10">
    <property type="entry name" value="Rhodopsin 7-helix transmembrane proteins"/>
    <property type="match status" value="1"/>
</dbReference>
<dbReference type="PANTHER" id="PTHR45813:SF4">
    <property type="entry name" value="ADHESION G PROTEIN-COUPLED RECEPTOR F5"/>
    <property type="match status" value="1"/>
</dbReference>
<dbReference type="InterPro" id="IPR057400">
    <property type="entry name" value="ADGRF3/5_N"/>
</dbReference>
<evidence type="ECO:0000259" key="12">
    <source>
        <dbReference type="PROSITE" id="PS50835"/>
    </source>
</evidence>
<evidence type="ECO:0000256" key="8">
    <source>
        <dbReference type="SAM" id="MobiDB-lite"/>
    </source>
</evidence>
<dbReference type="AlphaFoldDB" id="A0A6A5EK47"/>
<feature type="chain" id="PRO_5025392562" description="Ig-like domain-containing protein" evidence="10">
    <location>
        <begin position="22"/>
        <end position="884"/>
    </location>
</feature>
<feature type="signal peptide" evidence="10">
    <location>
        <begin position="1"/>
        <end position="21"/>
    </location>
</feature>
<feature type="compositionally biased region" description="Low complexity" evidence="8">
    <location>
        <begin position="303"/>
        <end position="321"/>
    </location>
</feature>
<dbReference type="EMBL" id="VHII01000018">
    <property type="protein sequence ID" value="KAF1376294.1"/>
    <property type="molecule type" value="Genomic_DNA"/>
</dbReference>
<dbReference type="SUPFAM" id="SSF48726">
    <property type="entry name" value="Immunoglobulin"/>
    <property type="match status" value="1"/>
</dbReference>
<dbReference type="InterPro" id="IPR036179">
    <property type="entry name" value="Ig-like_dom_sf"/>
</dbReference>
<evidence type="ECO:0000256" key="7">
    <source>
        <dbReference type="ARBA" id="ARBA00023180"/>
    </source>
</evidence>
<evidence type="ECO:0000256" key="6">
    <source>
        <dbReference type="ARBA" id="ARBA00023157"/>
    </source>
</evidence>
<dbReference type="InterPro" id="IPR003599">
    <property type="entry name" value="Ig_sub"/>
</dbReference>
<keyword evidence="5 9" id="KW-0472">Membrane</keyword>
<keyword evidence="10" id="KW-0732">Signal</keyword>
<sequence length="884" mass="96259">MALLKAVRYLVVLLVIYYSMEDHRYRESLNLFFEELMGTKASDIHAREKRQAPLSSTDYVLKIVINTTDPTLVEKVLSELPSGINLINNTSVITSINIITVCSPNMSAYQCRCVENYAWSYNTCIALNACDAIIDNTCGCINSLPPDGQYCELNTSQTDPVDFDLVLDLRVPVSNVPSNFIDIFRQKLTALTLPLLTGSLNIIDITFTTGCYPNSTGGLQCECENQFAWPCDKCNSYGACSNASSQTCECINGLPDGEFCEPITNVTQCPTSTVTPTTPNTTIQNMTTSNTTQATPTTSMITTPITANTTKPTATSTTQKIPTSNTTTAVSNFFTMAIPFEDSYNNENSSIYQDSINAIKTQSANYIPNIKQIKLQFRSGSTIGDYTITASSVPATVIDSVNIGILIELANKYSMVYTSQNVLKFDPLQVFLGGSVTITCGPPPANLNLSSGWTAEWTHNGTGIPGDNLHVLAQQNGTATLSVSKADFTDSGDYVCTLKSNNIAFIQTGTFNVQQKPVILQQLQQLLEQSQSLNSNSLPGFLQQLSDTTTNLSQAVVTSPANINATVEILKNIAKLNIPINETLMTDILLVAGVLTTDAAKGSWNSLNNKSAQNISVTNIWFIIGAAISDDDEINQPACNAATFFIHFFYLALFFWMLASGLLLLYRTVNVFDGGLSKTSLLAFGFTLGYGAPLIIVIITVAVTAPKKEYIQETGVCWLNWYQSNALLAFVIPALVIVVINLVILLVVIFKMLRRRSMGDAVQAGERHVLVVIARTLAFLTPFFGLTWGLGVGTMTNPDDEGILIAFTFFNSLQGFFILVFGTLLDKKVRSEITIRSQNSRTGTRSTSAGISSTWEFFRNWRRGRDGYNVSSAASGGAHSAVNI</sequence>
<reference evidence="13 14" key="1">
    <citation type="submission" date="2019-06" db="EMBL/GenBank/DDBJ databases">
        <title>A chromosome-scale genome assembly of the European perch, Perca fluviatilis.</title>
        <authorList>
            <person name="Roques C."/>
            <person name="Zahm M."/>
            <person name="Cabau C."/>
            <person name="Klopp C."/>
            <person name="Bouchez O."/>
            <person name="Donnadieu C."/>
            <person name="Kuhl H."/>
            <person name="Gislard M."/>
            <person name="Guendouz S."/>
            <person name="Journot L."/>
            <person name="Haffray P."/>
            <person name="Bestin A."/>
            <person name="Morvezen R."/>
            <person name="Feron R."/>
            <person name="Wen M."/>
            <person name="Jouanno E."/>
            <person name="Herpin A."/>
            <person name="Schartl M."/>
            <person name="Postlethwait J."/>
            <person name="Schaerlinger B."/>
            <person name="Chardard D."/>
            <person name="Lecocq T."/>
            <person name="Poncet C."/>
            <person name="Jaffrelo L."/>
            <person name="Lampietro C."/>
            <person name="Guiguen Y."/>
        </authorList>
    </citation>
    <scope>NUCLEOTIDE SEQUENCE [LARGE SCALE GENOMIC DNA]</scope>
    <source>
        <tissue evidence="13">Blood</tissue>
    </source>
</reference>
<protein>
    <recommendedName>
        <fullName evidence="15">Ig-like domain-containing protein</fullName>
    </recommendedName>
</protein>
<evidence type="ECO:0008006" key="15">
    <source>
        <dbReference type="Google" id="ProtNLM"/>
    </source>
</evidence>
<feature type="region of interest" description="Disordered" evidence="8">
    <location>
        <begin position="303"/>
        <end position="323"/>
    </location>
</feature>
<dbReference type="InterPro" id="IPR051587">
    <property type="entry name" value="Adhesion_GPCR"/>
</dbReference>
<dbReference type="SUPFAM" id="SSF81321">
    <property type="entry name" value="Family A G protein-coupled receptor-like"/>
    <property type="match status" value="1"/>
</dbReference>
<evidence type="ECO:0000256" key="3">
    <source>
        <dbReference type="ARBA" id="ARBA00022692"/>
    </source>
</evidence>
<dbReference type="GO" id="GO:0004930">
    <property type="term" value="F:G protein-coupled receptor activity"/>
    <property type="evidence" value="ECO:0007669"/>
    <property type="project" value="InterPro"/>
</dbReference>
<feature type="transmembrane region" description="Helical" evidence="9">
    <location>
        <begin position="726"/>
        <end position="749"/>
    </location>
</feature>
<keyword evidence="4 9" id="KW-1133">Transmembrane helix</keyword>
<dbReference type="GO" id="GO:0007189">
    <property type="term" value="P:adenylate cyclase-activating G protein-coupled receptor signaling pathway"/>
    <property type="evidence" value="ECO:0007669"/>
    <property type="project" value="TreeGrafter"/>
</dbReference>
<keyword evidence="3 9" id="KW-0812">Transmembrane</keyword>
<dbReference type="Pfam" id="PF25387">
    <property type="entry name" value="ADGRF3_N"/>
    <property type="match status" value="2"/>
</dbReference>
<keyword evidence="14" id="KW-1185">Reference proteome</keyword>
<proteinExistence type="inferred from homology"/>
<dbReference type="Proteomes" id="UP000465112">
    <property type="component" value="Unassembled WGS sequence"/>
</dbReference>
<dbReference type="CDD" id="cd00096">
    <property type="entry name" value="Ig"/>
    <property type="match status" value="1"/>
</dbReference>
<feature type="domain" description="Ig-like" evidence="12">
    <location>
        <begin position="433"/>
        <end position="512"/>
    </location>
</feature>
<gene>
    <name evidence="13" type="ORF">PFLUV_G00210010</name>
</gene>
<dbReference type="PANTHER" id="PTHR45813">
    <property type="entry name" value="IG-LIKE DOMAIN-CONTAINING PROTEIN"/>
    <property type="match status" value="1"/>
</dbReference>
<dbReference type="InterPro" id="IPR017981">
    <property type="entry name" value="GPCR_2-like_7TM"/>
</dbReference>
<dbReference type="GO" id="GO:0007166">
    <property type="term" value="P:cell surface receptor signaling pathway"/>
    <property type="evidence" value="ECO:0007669"/>
    <property type="project" value="InterPro"/>
</dbReference>
<keyword evidence="6" id="KW-1015">Disulfide bond</keyword>
<dbReference type="Pfam" id="PF00002">
    <property type="entry name" value="7tm_2"/>
    <property type="match status" value="1"/>
</dbReference>
<dbReference type="InterPro" id="IPR007110">
    <property type="entry name" value="Ig-like_dom"/>
</dbReference>
<feature type="transmembrane region" description="Helical" evidence="9">
    <location>
        <begin position="681"/>
        <end position="706"/>
    </location>
</feature>
<keyword evidence="7" id="KW-0325">Glycoprotein</keyword>
<accession>A0A6A5EK47</accession>
<evidence type="ECO:0000256" key="10">
    <source>
        <dbReference type="SAM" id="SignalP"/>
    </source>
</evidence>
<dbReference type="SMART" id="SM00409">
    <property type="entry name" value="IG"/>
    <property type="match status" value="1"/>
</dbReference>
<evidence type="ECO:0000259" key="11">
    <source>
        <dbReference type="PROSITE" id="PS50261"/>
    </source>
</evidence>
<evidence type="ECO:0000313" key="14">
    <source>
        <dbReference type="Proteomes" id="UP000465112"/>
    </source>
</evidence>
<dbReference type="PROSITE" id="PS50835">
    <property type="entry name" value="IG_LIKE"/>
    <property type="match status" value="1"/>
</dbReference>
<dbReference type="Gene3D" id="2.60.40.10">
    <property type="entry name" value="Immunoglobulins"/>
    <property type="match status" value="1"/>
</dbReference>
<dbReference type="FunFam" id="1.20.1070.10:FF:000058">
    <property type="entry name" value="Adhesion G protein-coupled receptor F5"/>
    <property type="match status" value="1"/>
</dbReference>
<comment type="caution">
    <text evidence="13">The sequence shown here is derived from an EMBL/GenBank/DDBJ whole genome shotgun (WGS) entry which is preliminary data.</text>
</comment>
<evidence type="ECO:0000256" key="5">
    <source>
        <dbReference type="ARBA" id="ARBA00023136"/>
    </source>
</evidence>
<dbReference type="InterPro" id="IPR000832">
    <property type="entry name" value="GPCR_2_secretin-like"/>
</dbReference>
<feature type="transmembrane region" description="Helical" evidence="9">
    <location>
        <begin position="769"/>
        <end position="791"/>
    </location>
</feature>
<dbReference type="PROSITE" id="PS50261">
    <property type="entry name" value="G_PROTEIN_RECEP_F2_4"/>
    <property type="match status" value="1"/>
</dbReference>
<evidence type="ECO:0000256" key="1">
    <source>
        <dbReference type="ARBA" id="ARBA00004141"/>
    </source>
</evidence>
<feature type="domain" description="G-protein coupled receptors family 2 profile 2" evidence="11">
    <location>
        <begin position="622"/>
        <end position="826"/>
    </location>
</feature>
<feature type="transmembrane region" description="Helical" evidence="9">
    <location>
        <begin position="644"/>
        <end position="669"/>
    </location>
</feature>